<accession>A0ABR0JQM8</accession>
<evidence type="ECO:0000313" key="3">
    <source>
        <dbReference type="Proteomes" id="UP001345691"/>
    </source>
</evidence>
<name>A0ABR0JQM8_9EURO</name>
<evidence type="ECO:0000313" key="2">
    <source>
        <dbReference type="EMBL" id="KAK5068119.1"/>
    </source>
</evidence>
<organism evidence="2 3">
    <name type="scientific">Exophiala sideris</name>
    <dbReference type="NCBI Taxonomy" id="1016849"/>
    <lineage>
        <taxon>Eukaryota</taxon>
        <taxon>Fungi</taxon>
        <taxon>Dikarya</taxon>
        <taxon>Ascomycota</taxon>
        <taxon>Pezizomycotina</taxon>
        <taxon>Eurotiomycetes</taxon>
        <taxon>Chaetothyriomycetidae</taxon>
        <taxon>Chaetothyriales</taxon>
        <taxon>Herpotrichiellaceae</taxon>
        <taxon>Exophiala</taxon>
    </lineage>
</organism>
<feature type="region of interest" description="Disordered" evidence="1">
    <location>
        <begin position="584"/>
        <end position="619"/>
    </location>
</feature>
<evidence type="ECO:0000256" key="1">
    <source>
        <dbReference type="SAM" id="MobiDB-lite"/>
    </source>
</evidence>
<protein>
    <submittedName>
        <fullName evidence="2">Uncharacterized protein</fullName>
    </submittedName>
</protein>
<feature type="compositionally biased region" description="Polar residues" evidence="1">
    <location>
        <begin position="39"/>
        <end position="51"/>
    </location>
</feature>
<feature type="region of interest" description="Disordered" evidence="1">
    <location>
        <begin position="13"/>
        <end position="198"/>
    </location>
</feature>
<feature type="compositionally biased region" description="Polar residues" evidence="1">
    <location>
        <begin position="81"/>
        <end position="90"/>
    </location>
</feature>
<feature type="compositionally biased region" description="Basic and acidic residues" evidence="1">
    <location>
        <begin position="163"/>
        <end position="173"/>
    </location>
</feature>
<gene>
    <name evidence="2" type="ORF">LTR69_000237</name>
</gene>
<feature type="region of interest" description="Disordered" evidence="1">
    <location>
        <begin position="322"/>
        <end position="350"/>
    </location>
</feature>
<keyword evidence="3" id="KW-1185">Reference proteome</keyword>
<dbReference type="EMBL" id="JAVRRF010000001">
    <property type="protein sequence ID" value="KAK5068119.1"/>
    <property type="molecule type" value="Genomic_DNA"/>
</dbReference>
<comment type="caution">
    <text evidence="2">The sequence shown here is derived from an EMBL/GenBank/DDBJ whole genome shotgun (WGS) entry which is preliminary data.</text>
</comment>
<reference evidence="2 3" key="1">
    <citation type="submission" date="2023-08" db="EMBL/GenBank/DDBJ databases">
        <title>Black Yeasts Isolated from many extreme environments.</title>
        <authorList>
            <person name="Coleine C."/>
            <person name="Stajich J.E."/>
            <person name="Selbmann L."/>
        </authorList>
    </citation>
    <scope>NUCLEOTIDE SEQUENCE [LARGE SCALE GENOMIC DNA]</scope>
    <source>
        <strain evidence="2 3">CCFEE 6328</strain>
    </source>
</reference>
<dbReference type="Proteomes" id="UP001345691">
    <property type="component" value="Unassembled WGS sequence"/>
</dbReference>
<feature type="compositionally biased region" description="Basic and acidic residues" evidence="1">
    <location>
        <begin position="103"/>
        <end position="125"/>
    </location>
</feature>
<feature type="compositionally biased region" description="Polar residues" evidence="1">
    <location>
        <begin position="178"/>
        <end position="189"/>
    </location>
</feature>
<sequence>MPAINPRLFLEMLYGDNPDNPDNQSKQLADIASKLGTGVKQQPNPVNTQGQEEGYLDPRCLSKPAKLPSYPHNSIYDRKNSSSANGQSLAINADTAPASSERSSTEAAEKGLKRKTEDAPIEDRKRARISTTPTQSVAIHADIAPASSERANTEAAGKGVKRKREDTPVESLKRARTNKTPGSNNTSGRRVSKYNLPGYPPRDTPLPPGVTLTGICQQYPNHLENEDVLDLFTPVFWTAIDIFNEATDDIKAGWTAAYGKGKTPTNFLQKRMLKRHEDLGKEAVCQLIAGPKPICNDQGTVVLGKSDPLNLGLNPLAVKKIKTEDKKPGRKERRRDNETVAAPTPGGGVQFAEGYTHAETRFGAAILSEQEFNVQFNQHVRIFPTPHEPLGCFWGLPFWESDAQFQAFYQAFESKMRDSLESARLVVDIDPTTHSSPAWMYFENALDLSGWSLELRKMFFAAYDAEFYRLLEHGITPFQNEKDVWMNSAFFAAFEKCVPEYLGLWLLYTLRVAMSTSPVHAQNAGFRQSDFNGDLLAYARDCSVGTMNWEWLMLQEQLIQSLAPPPPAQSMSIAPVQGTIIDTNSVRDNAQQPLGPPRGQKRGHDFEKPSAKRRPVGGQ</sequence>
<proteinExistence type="predicted"/>